<keyword evidence="11" id="KW-1185">Reference proteome</keyword>
<evidence type="ECO:0000259" key="9">
    <source>
        <dbReference type="PROSITE" id="PS51831"/>
    </source>
</evidence>
<keyword evidence="5 7" id="KW-0460">Magnesium</keyword>
<dbReference type="PROSITE" id="PS51671">
    <property type="entry name" value="ACT"/>
    <property type="match status" value="2"/>
</dbReference>
<dbReference type="PANTHER" id="PTHR47320">
    <property type="entry name" value="BIFUNCTIONAL URIDYLYLTRANSFERASE/URIDYLYL-REMOVING ENZYME"/>
    <property type="match status" value="1"/>
</dbReference>
<accession>A0A317E1A9</accession>
<dbReference type="InterPro" id="IPR013546">
    <property type="entry name" value="PII_UdlTrfase/GS_AdlTrfase"/>
</dbReference>
<dbReference type="HAMAP" id="MF_00277">
    <property type="entry name" value="PII_uridylyl_transf"/>
    <property type="match status" value="1"/>
</dbReference>
<organism evidence="10 11">
    <name type="scientific">Zavarzinia aquatilis</name>
    <dbReference type="NCBI Taxonomy" id="2211142"/>
    <lineage>
        <taxon>Bacteria</taxon>
        <taxon>Pseudomonadati</taxon>
        <taxon>Pseudomonadota</taxon>
        <taxon>Alphaproteobacteria</taxon>
        <taxon>Rhodospirillales</taxon>
        <taxon>Zavarziniaceae</taxon>
        <taxon>Zavarzinia</taxon>
    </lineage>
</organism>
<keyword evidence="3" id="KW-0677">Repeat</keyword>
<gene>
    <name evidence="7" type="primary">glnD</name>
    <name evidence="10" type="ORF">DKG74_16215</name>
</gene>
<dbReference type="AlphaFoldDB" id="A0A317E1A9"/>
<evidence type="ECO:0000256" key="3">
    <source>
        <dbReference type="ARBA" id="ARBA00022737"/>
    </source>
</evidence>
<comment type="catalytic activity">
    <reaction evidence="7">
        <text>[protein-PII]-L-tyrosine + UTP = [protein-PII]-uridylyl-L-tyrosine + diphosphate</text>
        <dbReference type="Rhea" id="RHEA:13673"/>
        <dbReference type="Rhea" id="RHEA-COMP:12147"/>
        <dbReference type="Rhea" id="RHEA-COMP:12148"/>
        <dbReference type="ChEBI" id="CHEBI:33019"/>
        <dbReference type="ChEBI" id="CHEBI:46398"/>
        <dbReference type="ChEBI" id="CHEBI:46858"/>
        <dbReference type="ChEBI" id="CHEBI:90602"/>
        <dbReference type="EC" id="2.7.7.59"/>
    </reaction>
</comment>
<dbReference type="InterPro" id="IPR010043">
    <property type="entry name" value="UTase/UR"/>
</dbReference>
<dbReference type="InterPro" id="IPR043519">
    <property type="entry name" value="NT_sf"/>
</dbReference>
<dbReference type="Pfam" id="PF08335">
    <property type="entry name" value="GlnD_UR_UTase"/>
    <property type="match status" value="1"/>
</dbReference>
<comment type="domain">
    <text evidence="7">Has four distinct domains: an N-terminal nucleotidyltransferase (NT) domain responsible for UTase activity, a central HD domain that encodes UR activity, and two C-terminal ACT domains that seem to have a role in glutamine sensing.</text>
</comment>
<dbReference type="Pfam" id="PF01966">
    <property type="entry name" value="HD"/>
    <property type="match status" value="1"/>
</dbReference>
<evidence type="ECO:0000313" key="10">
    <source>
        <dbReference type="EMBL" id="PWR20224.1"/>
    </source>
</evidence>
<dbReference type="SUPFAM" id="SSF81593">
    <property type="entry name" value="Nucleotidyltransferase substrate binding subunit/domain"/>
    <property type="match status" value="1"/>
</dbReference>
<feature type="domain" description="ACT" evidence="8">
    <location>
        <begin position="839"/>
        <end position="915"/>
    </location>
</feature>
<dbReference type="EC" id="2.7.7.59" evidence="7"/>
<keyword evidence="4 7" id="KW-0378">Hydrolase</keyword>
<evidence type="ECO:0000256" key="2">
    <source>
        <dbReference type="ARBA" id="ARBA00022695"/>
    </source>
</evidence>
<dbReference type="GO" id="GO:0006808">
    <property type="term" value="P:regulation of nitrogen utilization"/>
    <property type="evidence" value="ECO:0007669"/>
    <property type="project" value="UniProtKB-UniRule"/>
</dbReference>
<dbReference type="GO" id="GO:0008081">
    <property type="term" value="F:phosphoric diester hydrolase activity"/>
    <property type="evidence" value="ECO:0007669"/>
    <property type="project" value="UniProtKB-UniRule"/>
</dbReference>
<comment type="caution">
    <text evidence="10">The sequence shown here is derived from an EMBL/GenBank/DDBJ whole genome shotgun (WGS) entry which is preliminary data.</text>
</comment>
<dbReference type="PROSITE" id="PS51831">
    <property type="entry name" value="HD"/>
    <property type="match status" value="1"/>
</dbReference>
<proteinExistence type="inferred from homology"/>
<evidence type="ECO:0000256" key="1">
    <source>
        <dbReference type="ARBA" id="ARBA00022679"/>
    </source>
</evidence>
<dbReference type="NCBIfam" id="TIGR01693">
    <property type="entry name" value="UTase_glnD"/>
    <property type="match status" value="1"/>
</dbReference>
<dbReference type="CDD" id="cd05401">
    <property type="entry name" value="NT_GlnE_GlnD_like"/>
    <property type="match status" value="1"/>
</dbReference>
<dbReference type="CDD" id="cd00077">
    <property type="entry name" value="HDc"/>
    <property type="match status" value="1"/>
</dbReference>
<protein>
    <recommendedName>
        <fullName evidence="7">Bifunctional uridylyltransferase/uridylyl-removing enzyme</fullName>
        <shortName evidence="7">UTase/UR</shortName>
    </recommendedName>
    <alternativeName>
        <fullName evidence="7">Bifunctional [protein-PII] modification enzyme</fullName>
    </alternativeName>
    <alternativeName>
        <fullName evidence="7">Bifunctional nitrogen sensor protein</fullName>
    </alternativeName>
    <domain>
        <recommendedName>
            <fullName evidence="7">[Protein-PII] uridylyltransferase</fullName>
            <shortName evidence="7">PII uridylyltransferase</shortName>
            <shortName evidence="7">UTase</shortName>
            <ecNumber evidence="7">2.7.7.59</ecNumber>
        </recommendedName>
    </domain>
    <domain>
        <recommendedName>
            <fullName evidence="7">[Protein-PII]-UMP uridylyl-removing enzyme</fullName>
            <shortName evidence="7">UR</shortName>
            <ecNumber evidence="7">3.1.4.-</ecNumber>
        </recommendedName>
    </domain>
</protein>
<feature type="domain" description="HD" evidence="9">
    <location>
        <begin position="489"/>
        <end position="611"/>
    </location>
</feature>
<comment type="cofactor">
    <cofactor evidence="7">
        <name>Mg(2+)</name>
        <dbReference type="ChEBI" id="CHEBI:18420"/>
    </cofactor>
</comment>
<dbReference type="CDD" id="cd04900">
    <property type="entry name" value="ACT_UUR-like_1"/>
    <property type="match status" value="1"/>
</dbReference>
<keyword evidence="2 7" id="KW-0548">Nucleotidyltransferase</keyword>
<dbReference type="SUPFAM" id="SSF81301">
    <property type="entry name" value="Nucleotidyltransferase"/>
    <property type="match status" value="1"/>
</dbReference>
<dbReference type="SMART" id="SM00471">
    <property type="entry name" value="HDc"/>
    <property type="match status" value="1"/>
</dbReference>
<feature type="domain" description="ACT" evidence="8">
    <location>
        <begin position="728"/>
        <end position="805"/>
    </location>
</feature>
<evidence type="ECO:0000256" key="6">
    <source>
        <dbReference type="ARBA" id="ARBA00023268"/>
    </source>
</evidence>
<feature type="region of interest" description="Uridylyltransferase" evidence="7">
    <location>
        <begin position="1"/>
        <end position="371"/>
    </location>
</feature>
<keyword evidence="1 7" id="KW-0808">Transferase</keyword>
<dbReference type="EC" id="3.1.4.-" evidence="7"/>
<dbReference type="SUPFAM" id="SSF81891">
    <property type="entry name" value="Poly A polymerase C-terminal region-like"/>
    <property type="match status" value="1"/>
</dbReference>
<dbReference type="InterPro" id="IPR002912">
    <property type="entry name" value="ACT_dom"/>
</dbReference>
<dbReference type="Gene3D" id="3.30.460.10">
    <property type="entry name" value="Beta Polymerase, domain 2"/>
    <property type="match status" value="1"/>
</dbReference>
<comment type="function">
    <text evidence="7">Modifies, by uridylylation and deuridylylation, the PII regulatory proteins (GlnB and homologs), in response to the nitrogen status of the cell that GlnD senses through the glutamine level. Under low glutamine levels, catalyzes the conversion of the PII proteins and UTP to PII-UMP and PPi, while under higher glutamine levels, GlnD hydrolyzes PII-UMP to PII and UMP (deuridylylation). Thus, controls uridylylation state and activity of the PII proteins, and plays an important role in the regulation of nitrogen metabolism.</text>
</comment>
<evidence type="ECO:0000256" key="7">
    <source>
        <dbReference type="HAMAP-Rule" id="MF_00277"/>
    </source>
</evidence>
<dbReference type="Proteomes" id="UP000245461">
    <property type="component" value="Unassembled WGS sequence"/>
</dbReference>
<dbReference type="InterPro" id="IPR006674">
    <property type="entry name" value="HD_domain"/>
</dbReference>
<comment type="similarity">
    <text evidence="7">Belongs to the GlnD family.</text>
</comment>
<sequence length="932" mass="104513">MDIAVKHRRTIIDRKLLVEAIEAFAEGEGNVDVLRPKLVQALKTALAEGRAECRRRLEADNASGRETAAGLCYLVDQVIRVLHDFTVTHVYPLQNPTAGERLDLIALGGYGRGELAPGSDVDLLFLLPYKETPWHEQVIEYMLYLLWDLGLKVGHATRSVDDCIRLAKQDNTIATALLEMRWLWGDQALYAELKDRFGRDVVNGHGAAFAEAKLKERDERHRRLGDSRYTVEPNLKEGKGGLRDLHTLWWIAKFVHRVDDAAQLVDKGVLSADEYRRFVKAENFLWDVRCHLHFLTGRPEERLTFDVQPELARRLGYTDHAGTKGVERFMKHYFLFAKDVGVLTRIFCANLEEEARRKPSRLKLLALSRRAKSVEGFLVEGGRIGVTAENQFELAPIDMIRLFEVAQRHELDVHPHALHLITRNLKRIDAALRNDPAANALFLTILTSRKDPETALRRLNEAGVFGRFVPDFGRVVAQMQYDMYHVYTVDEHTIRAIGVLAEIERGILGEDLPLATDIIHKILSRRVLFCAVMIHDIAKGRGGDHSVIGAEVAQRLCPRLGLSAAETETVAWLVRHHLAMSNTAFKRDLSDPKTVHDFADLVQSPERLRLLAVLTVADIRAVGPGIWNGWKGQLLRGLYYETEPLLSGGHASAPKERLNRAKADIGARLKDWKPAEVEAFLRRHAESYLVSTDPACAERHARLMREADREEAPLTLSTRTDRFRCVTEVTLYTADHPGLFARVTGAISVCGASIVDAKIFTTNDGMALDVFTLQDADGGPFDRPERLAKLSTTIEQVLMGRVRPREVLEGRAVPSKRTMNFKVAPRVLIDNNASTRLTVIEVNGRDRAGLLFELTRAIFALNLTIRSAHIATYGERAVDVFYVSDLFGHKIRHGGKLKAIERRLIEVLAPPPPAEAADAAAKPPAKRSAATR</sequence>
<dbReference type="PIRSF" id="PIRSF006288">
    <property type="entry name" value="PII_uridyltransf"/>
    <property type="match status" value="1"/>
</dbReference>
<comment type="caution">
    <text evidence="7">Lacks conserved residue(s) required for the propagation of feature annotation.</text>
</comment>
<dbReference type="PANTHER" id="PTHR47320:SF1">
    <property type="entry name" value="BIFUNCTIONAL URIDYLYLTRANSFERASE_URIDYLYL-REMOVING ENZYME"/>
    <property type="match status" value="1"/>
</dbReference>
<dbReference type="RefSeq" id="WP_109907222.1">
    <property type="nucleotide sequence ID" value="NZ_QGLE01000010.1"/>
</dbReference>
<comment type="activity regulation">
    <text evidence="7">Uridylyltransferase (UTase) activity is inhibited by glutamine, while glutamine activates uridylyl-removing (UR) activity.</text>
</comment>
<evidence type="ECO:0000259" key="8">
    <source>
        <dbReference type="PROSITE" id="PS51671"/>
    </source>
</evidence>
<name>A0A317E1A9_9PROT</name>
<dbReference type="OrthoDB" id="9758038at2"/>
<evidence type="ECO:0000313" key="11">
    <source>
        <dbReference type="Proteomes" id="UP000245461"/>
    </source>
</evidence>
<dbReference type="NCBIfam" id="NF003467">
    <property type="entry name" value="PRK05092.1"/>
    <property type="match status" value="1"/>
</dbReference>
<dbReference type="SUPFAM" id="SSF55021">
    <property type="entry name" value="ACT-like"/>
    <property type="match status" value="2"/>
</dbReference>
<evidence type="ECO:0000256" key="4">
    <source>
        <dbReference type="ARBA" id="ARBA00022801"/>
    </source>
</evidence>
<dbReference type="GO" id="GO:0008773">
    <property type="term" value="F:[protein-PII] uridylyltransferase activity"/>
    <property type="evidence" value="ECO:0007669"/>
    <property type="project" value="UniProtKB-UniRule"/>
</dbReference>
<evidence type="ECO:0000256" key="5">
    <source>
        <dbReference type="ARBA" id="ARBA00022842"/>
    </source>
</evidence>
<keyword evidence="6 7" id="KW-0511">Multifunctional enzyme</keyword>
<dbReference type="CDD" id="cd04899">
    <property type="entry name" value="ACT_ACR-UUR-like_2"/>
    <property type="match status" value="1"/>
</dbReference>
<dbReference type="EMBL" id="QGLE01000010">
    <property type="protein sequence ID" value="PWR20224.1"/>
    <property type="molecule type" value="Genomic_DNA"/>
</dbReference>
<dbReference type="InterPro" id="IPR045865">
    <property type="entry name" value="ACT-like_dom_sf"/>
</dbReference>
<dbReference type="InterPro" id="IPR003607">
    <property type="entry name" value="HD/PDEase_dom"/>
</dbReference>
<dbReference type="Gene3D" id="1.10.3090.10">
    <property type="entry name" value="cca-adding enzyme, domain 2"/>
    <property type="match status" value="1"/>
</dbReference>
<reference evidence="10 11" key="1">
    <citation type="submission" date="2018-05" db="EMBL/GenBank/DDBJ databases">
        <title>Zavarzinia sp. HR-AS.</title>
        <authorList>
            <person name="Lee Y."/>
            <person name="Jeon C.O."/>
        </authorList>
    </citation>
    <scope>NUCLEOTIDE SEQUENCE [LARGE SCALE GENOMIC DNA]</scope>
    <source>
        <strain evidence="10 11">HR-AS</strain>
    </source>
</reference>
<comment type="catalytic activity">
    <reaction evidence="7">
        <text>[protein-PII]-uridylyl-L-tyrosine + H2O = [protein-PII]-L-tyrosine + UMP + H(+)</text>
        <dbReference type="Rhea" id="RHEA:48600"/>
        <dbReference type="Rhea" id="RHEA-COMP:12147"/>
        <dbReference type="Rhea" id="RHEA-COMP:12148"/>
        <dbReference type="ChEBI" id="CHEBI:15377"/>
        <dbReference type="ChEBI" id="CHEBI:15378"/>
        <dbReference type="ChEBI" id="CHEBI:46858"/>
        <dbReference type="ChEBI" id="CHEBI:57865"/>
        <dbReference type="ChEBI" id="CHEBI:90602"/>
    </reaction>
</comment>